<dbReference type="SUPFAM" id="SSF49503">
    <property type="entry name" value="Cupredoxins"/>
    <property type="match status" value="3"/>
</dbReference>
<sequence length="779" mass="83487">MKKGRLLGAVGTVALIASLLTTAWAGVPNQVQLPGSAIPQFVDPLPDLDLVPAGAGQIELRMKEFKSMILPANTVPGYTGTWVWGYLQPGQVANQLPDGSVPGRQSYIGPVIAATRGVATEMKFVNELPTVNATKVLAYKYSTDQTMHWADPLNMGMSMCSHMSMPPAFGSACSFNYGEFAAGQFGEVQIPAAVHLHGGEVPPQLDGGPDSWFTNNGSTGVLKGASYYSRDGAAATNYAIYRYPNTQETAPIWFHDHTLGATRLNVYAGLAGAYLVADPAKDPANLPELVPLVLQDRMFDTSGQLFFSAGGAGGLLWALNPEHPYWNPEFLGDVMVVNGKSWPYKNVQAKRYTFLFLNGSNARTYEMFLTDPVSKNPGPALWVIGTDGGYLDKPVPATKGKLVIMPGERYQVIVDFAGFQAGRIGPNGLAYSGKWLLKNTAKAPYPSGESPDGNTEGRIMQFLIGAAPATDASFNPALAGATLRQPMVRLVNPATGTVAVPVQKTRQLTLNEVMGMPQMTTDPITGLPVSYPGGPLEILVNNTKWNGKRINGVNAATGHYTFEPIPGLTLDAKGTNYISERPNEGETEVWEIVNLTADAHPIHLHLVQFQLINRQNFDVNGYSAAYSKAFPGGGFDPMTMKPYPAGAYIPGFGPPLSYDGNPANVRAVGGNPDVAALVKGKPLYLQGPAAPALPHEAGWKDTVMALPGQVTRIAVRWAPTDLAATTPAASAFFPFDPNGGDGYVWHCHIIDHEDNEMMRPDEVTPNPNGVRSFVKGVDF</sequence>
<dbReference type="PANTHER" id="PTHR48267">
    <property type="entry name" value="CUPREDOXIN SUPERFAMILY PROTEIN"/>
    <property type="match status" value="1"/>
</dbReference>
<feature type="domain" description="Plastocyanin-like" evidence="1">
    <location>
        <begin position="581"/>
        <end position="618"/>
    </location>
</feature>
<name>B5EG86_CITBB</name>
<dbReference type="InterPro" id="IPR045087">
    <property type="entry name" value="Cu-oxidase_fam"/>
</dbReference>
<dbReference type="Pfam" id="PF07731">
    <property type="entry name" value="Cu-oxidase_2"/>
    <property type="match status" value="1"/>
</dbReference>
<evidence type="ECO:0000259" key="1">
    <source>
        <dbReference type="Pfam" id="PF07731"/>
    </source>
</evidence>
<protein>
    <submittedName>
        <fullName evidence="2">Multicopper oxidase</fullName>
    </submittedName>
</protein>
<organism evidence="2 3">
    <name type="scientific">Citrifermentans bemidjiense (strain ATCC BAA-1014 / DSM 16622 / JCM 12645 / Bem)</name>
    <name type="common">Geobacter bemidjiensis</name>
    <dbReference type="NCBI Taxonomy" id="404380"/>
    <lineage>
        <taxon>Bacteria</taxon>
        <taxon>Pseudomonadati</taxon>
        <taxon>Thermodesulfobacteriota</taxon>
        <taxon>Desulfuromonadia</taxon>
        <taxon>Geobacterales</taxon>
        <taxon>Geobacteraceae</taxon>
        <taxon>Citrifermentans</taxon>
    </lineage>
</organism>
<dbReference type="OrthoDB" id="9757546at2"/>
<dbReference type="GO" id="GO:0005507">
    <property type="term" value="F:copper ion binding"/>
    <property type="evidence" value="ECO:0007669"/>
    <property type="project" value="InterPro"/>
</dbReference>
<dbReference type="InterPro" id="IPR008972">
    <property type="entry name" value="Cupredoxin"/>
</dbReference>
<dbReference type="eggNOG" id="COG2132">
    <property type="taxonomic scope" value="Bacteria"/>
</dbReference>
<gene>
    <name evidence="2" type="ordered locus">Gbem_4007</name>
</gene>
<reference evidence="2 3" key="2">
    <citation type="journal article" date="2010" name="BMC Genomics">
        <title>The genome of Geobacter bemidjiensis, exemplar for the subsurface clade of Geobacter species that predominate in Fe(III)-reducing subsurface environments.</title>
        <authorList>
            <person name="Aklujkar M."/>
            <person name="Young N.D."/>
            <person name="Holmes D."/>
            <person name="Chavan M."/>
            <person name="Risso C."/>
            <person name="Kiss H.E."/>
            <person name="Han C.S."/>
            <person name="Land M.L."/>
            <person name="Lovley D.R."/>
        </authorList>
    </citation>
    <scope>NUCLEOTIDE SEQUENCE [LARGE SCALE GENOMIC DNA]</scope>
    <source>
        <strain evidence="3">ATCC BAA-1014 / DSM 16622 / JCM 12645 / Bem</strain>
    </source>
</reference>
<reference evidence="2 3" key="1">
    <citation type="submission" date="2008-07" db="EMBL/GenBank/DDBJ databases">
        <title>Complete sequence of Geobacter bemidjiensis BEM.</title>
        <authorList>
            <consortium name="US DOE Joint Genome Institute"/>
            <person name="Lucas S."/>
            <person name="Copeland A."/>
            <person name="Lapidus A."/>
            <person name="Glavina del Rio T."/>
            <person name="Dalin E."/>
            <person name="Tice H."/>
            <person name="Bruce D."/>
            <person name="Goodwin L."/>
            <person name="Pitluck S."/>
            <person name="Kiss H."/>
            <person name="Brettin T."/>
            <person name="Detter J.C."/>
            <person name="Han C."/>
            <person name="Kuske C.R."/>
            <person name="Schmutz J."/>
            <person name="Larimer F."/>
            <person name="Land M."/>
            <person name="Hauser L."/>
            <person name="Kyrpides N."/>
            <person name="Lykidis A."/>
            <person name="Lovley D."/>
            <person name="Richardson P."/>
        </authorList>
    </citation>
    <scope>NUCLEOTIDE SEQUENCE [LARGE SCALE GENOMIC DNA]</scope>
    <source>
        <strain evidence="3">ATCC BAA-1014 / DSM 16622 / JCM 12645 / Bem</strain>
    </source>
</reference>
<dbReference type="STRING" id="404380.Gbem_4007"/>
<evidence type="ECO:0000313" key="2">
    <source>
        <dbReference type="EMBL" id="ACH40999.1"/>
    </source>
</evidence>
<dbReference type="GO" id="GO:0016491">
    <property type="term" value="F:oxidoreductase activity"/>
    <property type="evidence" value="ECO:0007669"/>
    <property type="project" value="InterPro"/>
</dbReference>
<dbReference type="Proteomes" id="UP000008825">
    <property type="component" value="Chromosome"/>
</dbReference>
<dbReference type="Gene3D" id="2.60.40.420">
    <property type="entry name" value="Cupredoxins - blue copper proteins"/>
    <property type="match status" value="3"/>
</dbReference>
<dbReference type="KEGG" id="gbm:Gbem_4007"/>
<keyword evidence="3" id="KW-1185">Reference proteome</keyword>
<dbReference type="HOGENOM" id="CLU_009100_4_0_7"/>
<dbReference type="PANTHER" id="PTHR48267:SF1">
    <property type="entry name" value="BILIRUBIN OXIDASE"/>
    <property type="match status" value="1"/>
</dbReference>
<proteinExistence type="predicted"/>
<dbReference type="AlphaFoldDB" id="B5EG86"/>
<dbReference type="EMBL" id="CP001124">
    <property type="protein sequence ID" value="ACH40999.1"/>
    <property type="molecule type" value="Genomic_DNA"/>
</dbReference>
<dbReference type="InterPro" id="IPR011706">
    <property type="entry name" value="Cu-oxidase_C"/>
</dbReference>
<evidence type="ECO:0000313" key="3">
    <source>
        <dbReference type="Proteomes" id="UP000008825"/>
    </source>
</evidence>
<accession>B5EG86</accession>
<dbReference type="CDD" id="cd13868">
    <property type="entry name" value="CuRO_2_CotA_like"/>
    <property type="match status" value="1"/>
</dbReference>
<dbReference type="CDD" id="cd13844">
    <property type="entry name" value="CuRO_1_BOD_CotA_like"/>
    <property type="match status" value="1"/>
</dbReference>
<dbReference type="RefSeq" id="WP_012532436.1">
    <property type="nucleotide sequence ID" value="NC_011146.1"/>
</dbReference>